<keyword evidence="5 8" id="KW-0378">Hydrolase</keyword>
<dbReference type="PANTHER" id="PTHR43250">
    <property type="entry name" value="EXODEOXYRIBONUCLEASE III"/>
    <property type="match status" value="1"/>
</dbReference>
<keyword evidence="4" id="KW-0479">Metal-binding</keyword>
<dbReference type="PROSITE" id="PS51435">
    <property type="entry name" value="AP_NUCLEASE_F1_4"/>
    <property type="match status" value="1"/>
</dbReference>
<protein>
    <submittedName>
        <fullName evidence="8">Exodeoxyribonuclease III</fullName>
        <ecNumber evidence="8">3.1.11.2</ecNumber>
    </submittedName>
</protein>
<evidence type="ECO:0000313" key="9">
    <source>
        <dbReference type="Proteomes" id="UP000595460"/>
    </source>
</evidence>
<name>A0ABX7C420_9HYPH</name>
<keyword evidence="6" id="KW-0460">Magnesium</keyword>
<dbReference type="Proteomes" id="UP000595460">
    <property type="component" value="Chromosome"/>
</dbReference>
<evidence type="ECO:0000259" key="7">
    <source>
        <dbReference type="Pfam" id="PF03372"/>
    </source>
</evidence>
<evidence type="ECO:0000256" key="2">
    <source>
        <dbReference type="ARBA" id="ARBA00001946"/>
    </source>
</evidence>
<dbReference type="PANTHER" id="PTHR43250:SF1">
    <property type="entry name" value="EXODEOXYRIBONUCLEASE III"/>
    <property type="match status" value="1"/>
</dbReference>
<evidence type="ECO:0000256" key="4">
    <source>
        <dbReference type="ARBA" id="ARBA00022723"/>
    </source>
</evidence>
<sequence length="257" mass="28481">MKIATYNINGINKRLPNLMAWLADAAPDVVCLQELKATDRQFPATALADAGYGAVWRGESSWNGVAILAKGSEPVLTQAELPGDPDDKQARYIEAAVNGVLVACLYAPNGNPQPGPKFAYKLSWMERFLDHAQGLWDTGLPVVLAGDYNIVPTQADMYETTSYRDNALVQPESRALYTRLLAQGWTDAIRKKHPDETVYTFWDYMRNRWPRNAGLRLDHLLLSKALARKLTAAGVDRDVRGEEGASDHAPAWITLRG</sequence>
<dbReference type="Gene3D" id="3.60.10.10">
    <property type="entry name" value="Endonuclease/exonuclease/phosphatase"/>
    <property type="match status" value="1"/>
</dbReference>
<dbReference type="InterPro" id="IPR004808">
    <property type="entry name" value="AP_endonuc_1"/>
</dbReference>
<dbReference type="GO" id="GO:0008311">
    <property type="term" value="F:double-stranded DNA 3'-5' DNA exonuclease activity"/>
    <property type="evidence" value="ECO:0007669"/>
    <property type="project" value="UniProtKB-EC"/>
</dbReference>
<evidence type="ECO:0000256" key="6">
    <source>
        <dbReference type="ARBA" id="ARBA00022842"/>
    </source>
</evidence>
<dbReference type="NCBIfam" id="TIGR00195">
    <property type="entry name" value="exoDNase_III"/>
    <property type="match status" value="1"/>
</dbReference>
<feature type="domain" description="Endonuclease/exonuclease/phosphatase" evidence="7">
    <location>
        <begin position="4"/>
        <end position="248"/>
    </location>
</feature>
<evidence type="ECO:0000256" key="3">
    <source>
        <dbReference type="ARBA" id="ARBA00007092"/>
    </source>
</evidence>
<dbReference type="RefSeq" id="WP_201659341.1">
    <property type="nucleotide sequence ID" value="NZ_CP068047.1"/>
</dbReference>
<dbReference type="InterPro" id="IPR036691">
    <property type="entry name" value="Endo/exonu/phosph_ase_sf"/>
</dbReference>
<keyword evidence="9" id="KW-1185">Reference proteome</keyword>
<organism evidence="8 9">
    <name type="scientific">Devosia oryziradicis</name>
    <dbReference type="NCBI Taxonomy" id="2801335"/>
    <lineage>
        <taxon>Bacteria</taxon>
        <taxon>Pseudomonadati</taxon>
        <taxon>Pseudomonadota</taxon>
        <taxon>Alphaproteobacteria</taxon>
        <taxon>Hyphomicrobiales</taxon>
        <taxon>Devosiaceae</taxon>
        <taxon>Devosia</taxon>
    </lineage>
</organism>
<accession>A0ABX7C420</accession>
<dbReference type="InterPro" id="IPR020847">
    <property type="entry name" value="AP_endonuclease_F1_BS"/>
</dbReference>
<comment type="cofactor">
    <cofactor evidence="1">
        <name>Mn(2+)</name>
        <dbReference type="ChEBI" id="CHEBI:29035"/>
    </cofactor>
</comment>
<comment type="similarity">
    <text evidence="3">Belongs to the DNA repair enzymes AP/ExoA family.</text>
</comment>
<gene>
    <name evidence="8" type="primary">xth</name>
    <name evidence="8" type="ORF">JI749_03855</name>
</gene>
<dbReference type="InterPro" id="IPR005135">
    <property type="entry name" value="Endo/exonuclease/phosphatase"/>
</dbReference>
<dbReference type="CDD" id="cd09086">
    <property type="entry name" value="ExoIII-like_AP-endo"/>
    <property type="match status" value="1"/>
</dbReference>
<evidence type="ECO:0000313" key="8">
    <source>
        <dbReference type="EMBL" id="QQR36776.1"/>
    </source>
</evidence>
<dbReference type="PROSITE" id="PS00726">
    <property type="entry name" value="AP_NUCLEASE_F1_1"/>
    <property type="match status" value="1"/>
</dbReference>
<proteinExistence type="inferred from homology"/>
<dbReference type="InterPro" id="IPR020848">
    <property type="entry name" value="AP_endonuclease_F1_CS"/>
</dbReference>
<dbReference type="PROSITE" id="PS00728">
    <property type="entry name" value="AP_NUCLEASE_F1_3"/>
    <property type="match status" value="1"/>
</dbReference>
<comment type="cofactor">
    <cofactor evidence="2">
        <name>Mg(2+)</name>
        <dbReference type="ChEBI" id="CHEBI:18420"/>
    </cofactor>
</comment>
<evidence type="ECO:0000256" key="1">
    <source>
        <dbReference type="ARBA" id="ARBA00001936"/>
    </source>
</evidence>
<dbReference type="NCBIfam" id="TIGR00633">
    <property type="entry name" value="xth"/>
    <property type="match status" value="1"/>
</dbReference>
<dbReference type="EMBL" id="CP068047">
    <property type="protein sequence ID" value="QQR36776.1"/>
    <property type="molecule type" value="Genomic_DNA"/>
</dbReference>
<reference evidence="8 9" key="1">
    <citation type="submission" date="2021-01" db="EMBL/GenBank/DDBJ databases">
        <title>Genome seq and assembly of Devosia sp. G19.</title>
        <authorList>
            <person name="Chhetri G."/>
        </authorList>
    </citation>
    <scope>NUCLEOTIDE SEQUENCE [LARGE SCALE GENOMIC DNA]</scope>
    <source>
        <strain evidence="8 9">G19</strain>
    </source>
</reference>
<dbReference type="Pfam" id="PF03372">
    <property type="entry name" value="Exo_endo_phos"/>
    <property type="match status" value="1"/>
</dbReference>
<dbReference type="EC" id="3.1.11.2" evidence="8"/>
<dbReference type="InterPro" id="IPR037493">
    <property type="entry name" value="ExoIII-like"/>
</dbReference>
<evidence type="ECO:0000256" key="5">
    <source>
        <dbReference type="ARBA" id="ARBA00022801"/>
    </source>
</evidence>
<dbReference type="SUPFAM" id="SSF56219">
    <property type="entry name" value="DNase I-like"/>
    <property type="match status" value="1"/>
</dbReference>